<name>A0ABW7Z7L8_9ACTN</name>
<evidence type="ECO:0000313" key="2">
    <source>
        <dbReference type="EMBL" id="MFI6503418.1"/>
    </source>
</evidence>
<evidence type="ECO:0000256" key="1">
    <source>
        <dbReference type="SAM" id="Phobius"/>
    </source>
</evidence>
<sequence length="174" mass="18811">MRFAPRTRKIALIAHIVAMSAWIGLDLALGVLVLTAVSTGNPAAYQAAHLIGVWPMLIASLLTLATGILLGLGTRYGLIRYWWVAVKLAVNVLMSALLYFSLRPGLYTAAEYGRRLAAGDTAAQPPEQLLYPIFVAPALLLFAVVLAVVKPWGRLSRRGDPAQARRNLGRRGPV</sequence>
<keyword evidence="1" id="KW-0472">Membrane</keyword>
<keyword evidence="3" id="KW-1185">Reference proteome</keyword>
<evidence type="ECO:0008006" key="4">
    <source>
        <dbReference type="Google" id="ProtNLM"/>
    </source>
</evidence>
<comment type="caution">
    <text evidence="2">The sequence shown here is derived from an EMBL/GenBank/DDBJ whole genome shotgun (WGS) entry which is preliminary data.</text>
</comment>
<organism evidence="2 3">
    <name type="scientific">Nonomuraea typhae</name>
    <dbReference type="NCBI Taxonomy" id="2603600"/>
    <lineage>
        <taxon>Bacteria</taxon>
        <taxon>Bacillati</taxon>
        <taxon>Actinomycetota</taxon>
        <taxon>Actinomycetes</taxon>
        <taxon>Streptosporangiales</taxon>
        <taxon>Streptosporangiaceae</taxon>
        <taxon>Nonomuraea</taxon>
    </lineage>
</organism>
<proteinExistence type="predicted"/>
<accession>A0ABW7Z7L8</accession>
<reference evidence="2 3" key="1">
    <citation type="submission" date="2024-10" db="EMBL/GenBank/DDBJ databases">
        <title>The Natural Products Discovery Center: Release of the First 8490 Sequenced Strains for Exploring Actinobacteria Biosynthetic Diversity.</title>
        <authorList>
            <person name="Kalkreuter E."/>
            <person name="Kautsar S.A."/>
            <person name="Yang D."/>
            <person name="Bader C.D."/>
            <person name="Teijaro C.N."/>
            <person name="Fluegel L."/>
            <person name="Davis C.M."/>
            <person name="Simpson J.R."/>
            <person name="Lauterbach L."/>
            <person name="Steele A.D."/>
            <person name="Gui C."/>
            <person name="Meng S."/>
            <person name="Li G."/>
            <person name="Viehrig K."/>
            <person name="Ye F."/>
            <person name="Su P."/>
            <person name="Kiefer A.F."/>
            <person name="Nichols A."/>
            <person name="Cepeda A.J."/>
            <person name="Yan W."/>
            <person name="Fan B."/>
            <person name="Jiang Y."/>
            <person name="Adhikari A."/>
            <person name="Zheng C.-J."/>
            <person name="Schuster L."/>
            <person name="Cowan T.M."/>
            <person name="Smanski M.J."/>
            <person name="Chevrette M.G."/>
            <person name="De Carvalho L.P.S."/>
            <person name="Shen B."/>
        </authorList>
    </citation>
    <scope>NUCLEOTIDE SEQUENCE [LARGE SCALE GENOMIC DNA]</scope>
    <source>
        <strain evidence="2 3">NPDC050545</strain>
    </source>
</reference>
<evidence type="ECO:0000313" key="3">
    <source>
        <dbReference type="Proteomes" id="UP001612741"/>
    </source>
</evidence>
<keyword evidence="1" id="KW-1133">Transmembrane helix</keyword>
<dbReference type="RefSeq" id="WP_397089199.1">
    <property type="nucleotide sequence ID" value="NZ_JBITGY010000012.1"/>
</dbReference>
<feature type="transmembrane region" description="Helical" evidence="1">
    <location>
        <begin position="43"/>
        <end position="69"/>
    </location>
</feature>
<protein>
    <recommendedName>
        <fullName evidence="4">DUF2269 domain-containing protein</fullName>
    </recommendedName>
</protein>
<feature type="transmembrane region" description="Helical" evidence="1">
    <location>
        <begin position="129"/>
        <end position="149"/>
    </location>
</feature>
<keyword evidence="1" id="KW-0812">Transmembrane</keyword>
<gene>
    <name evidence="2" type="ORF">ACIBG2_38960</name>
</gene>
<dbReference type="EMBL" id="JBITGY010000012">
    <property type="protein sequence ID" value="MFI6503418.1"/>
    <property type="molecule type" value="Genomic_DNA"/>
</dbReference>
<feature type="transmembrane region" description="Helical" evidence="1">
    <location>
        <begin position="81"/>
        <end position="102"/>
    </location>
</feature>
<feature type="transmembrane region" description="Helical" evidence="1">
    <location>
        <begin position="12"/>
        <end position="37"/>
    </location>
</feature>
<dbReference type="Proteomes" id="UP001612741">
    <property type="component" value="Unassembled WGS sequence"/>
</dbReference>